<dbReference type="Pfam" id="PF01609">
    <property type="entry name" value="DDE_Tnp_1"/>
    <property type="match status" value="1"/>
</dbReference>
<protein>
    <submittedName>
        <fullName evidence="3">Transposase family protein</fullName>
    </submittedName>
</protein>
<reference evidence="3 5" key="1">
    <citation type="journal article" date="2009" name="Stand. Genomic Sci.">
        <title>Complete genome sequence of Desulfotomaculum acetoxidans type strain (5575).</title>
        <authorList>
            <person name="Spring S."/>
            <person name="Lapidus A."/>
            <person name="Schroder M."/>
            <person name="Gleim D."/>
            <person name="Sims D."/>
            <person name="Meincke L."/>
            <person name="Glavina Del Rio T."/>
            <person name="Tice H."/>
            <person name="Copeland A."/>
            <person name="Cheng J.F."/>
            <person name="Lucas S."/>
            <person name="Chen F."/>
            <person name="Nolan M."/>
            <person name="Bruce D."/>
            <person name="Goodwin L."/>
            <person name="Pitluck S."/>
            <person name="Ivanova N."/>
            <person name="Mavromatis K."/>
            <person name="Mikhailova N."/>
            <person name="Pati A."/>
            <person name="Chen A."/>
            <person name="Palaniappan K."/>
            <person name="Land M."/>
            <person name="Hauser L."/>
            <person name="Chang Y.J."/>
            <person name="Jeffries C.D."/>
            <person name="Chain P."/>
            <person name="Saunders E."/>
            <person name="Brettin T."/>
            <person name="Detter J.C."/>
            <person name="Goker M."/>
            <person name="Bristow J."/>
            <person name="Eisen J.A."/>
            <person name="Markowitz V."/>
            <person name="Hugenholtz P."/>
            <person name="Kyrpides N.C."/>
            <person name="Klenk H.P."/>
            <person name="Han C."/>
        </authorList>
    </citation>
    <scope>NUCLEOTIDE SEQUENCE [LARGE SCALE GENOMIC DNA]</scope>
    <source>
        <strain evidence="5">ATCC 49208 / DSM 771 / VKM B-1644</strain>
        <strain evidence="3">DSM 771</strain>
    </source>
</reference>
<evidence type="ECO:0000313" key="4">
    <source>
        <dbReference type="EMBL" id="ACV63046.1"/>
    </source>
</evidence>
<dbReference type="Proteomes" id="UP000002217">
    <property type="component" value="Chromosome"/>
</dbReference>
<dbReference type="GO" id="GO:0006313">
    <property type="term" value="P:DNA transposition"/>
    <property type="evidence" value="ECO:0007669"/>
    <property type="project" value="InterPro"/>
</dbReference>
<dbReference type="eggNOG" id="COG5421">
    <property type="taxonomic scope" value="Bacteria"/>
</dbReference>
<feature type="domain" description="DUF4277" evidence="2">
    <location>
        <begin position="18"/>
        <end position="116"/>
    </location>
</feature>
<sequence>MENQILQNINSLQVGPSAIIAALTREINLVQIINNQVIWDEKQCNNSPGLYVEAMIINILTDRKPLYRVSEFFKDMDVEALFGPTVQATDFNDDALGNTLDRLAESNLDHLYSNIVLQAHLKHRFRVDLAHGDTTSITVYGDYANASSETLNIVRGFNKDGHRDCKQIVAGAVVTPEGIPLMGTINDGNLNDVKWNQQIIEQLPEMLKSLNSPETIYVADSKLVTIDNLKHLAKKNIRFISRIPETFGIVPSLKDWAFRQDKWQEIENISLDKNAAVYKLQSIKVKLGDRRYRFIIVHSSNLDQKKEKTLKRTAENEQKKLEKICKEIGKREFACEKDAISYLRHMKKKQDGQFYHLDAEVIAEEKKGVGRPKTKEKSPVKIIYRIKAIVSVMNETAWQMAKERASTFVLITNLKNPRENTAETILRHYKEQNTVEMRFRFLKNPAILGQVFLKKPSRVKALGYIFLITLLIYALMERRVRQNLAAEGKALQLSYRSKVKQPTGMLILQEMTNFTIIHITYKLGKKERYLPTKTSKQQLEIIRLTGFDESIYLKELYIVS</sequence>
<proteinExistence type="predicted"/>
<accession>C8VVI9</accession>
<dbReference type="HOGENOM" id="CLU_034349_3_0_9"/>
<dbReference type="InterPro" id="IPR047654">
    <property type="entry name" value="IS1634_transpos"/>
</dbReference>
<gene>
    <name evidence="3" type="ordered locus">Dtox_1432</name>
    <name evidence="4" type="ordered locus">Dtox_2229</name>
</gene>
<dbReference type="PANTHER" id="PTHR34614">
    <property type="match status" value="1"/>
</dbReference>
<dbReference type="PANTHER" id="PTHR34614:SF2">
    <property type="entry name" value="TRANSPOSASE IS4-LIKE DOMAIN-CONTAINING PROTEIN"/>
    <property type="match status" value="1"/>
</dbReference>
<dbReference type="SUPFAM" id="SSF53098">
    <property type="entry name" value="Ribonuclease H-like"/>
    <property type="match status" value="1"/>
</dbReference>
<feature type="domain" description="Transposase IS4-like" evidence="1">
    <location>
        <begin position="148"/>
        <end position="470"/>
    </location>
</feature>
<dbReference type="GO" id="GO:0004803">
    <property type="term" value="F:transposase activity"/>
    <property type="evidence" value="ECO:0007669"/>
    <property type="project" value="InterPro"/>
</dbReference>
<dbReference type="InterPro" id="IPR002559">
    <property type="entry name" value="Transposase_11"/>
</dbReference>
<dbReference type="GO" id="GO:0003677">
    <property type="term" value="F:DNA binding"/>
    <property type="evidence" value="ECO:0007669"/>
    <property type="project" value="InterPro"/>
</dbReference>
<evidence type="ECO:0000259" key="2">
    <source>
        <dbReference type="Pfam" id="PF14104"/>
    </source>
</evidence>
<dbReference type="EMBL" id="CP001720">
    <property type="protein sequence ID" value="ACV63046.1"/>
    <property type="molecule type" value="Genomic_DNA"/>
</dbReference>
<dbReference type="KEGG" id="dae:Dtox_1432"/>
<evidence type="ECO:0000313" key="3">
    <source>
        <dbReference type="EMBL" id="ACV62304.1"/>
    </source>
</evidence>
<dbReference type="InterPro" id="IPR025457">
    <property type="entry name" value="DUF4277"/>
</dbReference>
<dbReference type="EMBL" id="CP001720">
    <property type="protein sequence ID" value="ACV62304.1"/>
    <property type="molecule type" value="Genomic_DNA"/>
</dbReference>
<dbReference type="RefSeq" id="WP_015757018.1">
    <property type="nucleotide sequence ID" value="NC_013216.1"/>
</dbReference>
<dbReference type="NCBIfam" id="NF033559">
    <property type="entry name" value="transpos_IS1634"/>
    <property type="match status" value="1"/>
</dbReference>
<dbReference type="AlphaFoldDB" id="C8VVI9"/>
<dbReference type="Pfam" id="PF14104">
    <property type="entry name" value="DUF4277"/>
    <property type="match status" value="1"/>
</dbReference>
<organism evidence="3 5">
    <name type="scientific">Desulfofarcimen acetoxidans (strain ATCC 49208 / DSM 771 / KCTC 5769 / VKM B-1644 / 5575)</name>
    <name type="common">Desulfotomaculum acetoxidans</name>
    <dbReference type="NCBI Taxonomy" id="485916"/>
    <lineage>
        <taxon>Bacteria</taxon>
        <taxon>Bacillati</taxon>
        <taxon>Bacillota</taxon>
        <taxon>Clostridia</taxon>
        <taxon>Eubacteriales</taxon>
        <taxon>Peptococcaceae</taxon>
        <taxon>Desulfofarcimen</taxon>
    </lineage>
</organism>
<name>C8VVI9_DESAS</name>
<dbReference type="OrthoDB" id="2078486at2"/>
<dbReference type="KEGG" id="dae:Dtox_2229"/>
<keyword evidence="5" id="KW-1185">Reference proteome</keyword>
<dbReference type="InterPro" id="IPR012337">
    <property type="entry name" value="RNaseH-like_sf"/>
</dbReference>
<evidence type="ECO:0000259" key="1">
    <source>
        <dbReference type="Pfam" id="PF01609"/>
    </source>
</evidence>
<evidence type="ECO:0000313" key="5">
    <source>
        <dbReference type="Proteomes" id="UP000002217"/>
    </source>
</evidence>
<dbReference type="STRING" id="485916.Dtox_1432"/>